<feature type="transmembrane region" description="Helical" evidence="1">
    <location>
        <begin position="33"/>
        <end position="54"/>
    </location>
</feature>
<organism evidence="2 3">
    <name type="scientific">Kineococcus radiotolerans (strain ATCC BAA-149 / DSM 14245 / SRS30216)</name>
    <dbReference type="NCBI Taxonomy" id="266940"/>
    <lineage>
        <taxon>Bacteria</taxon>
        <taxon>Bacillati</taxon>
        <taxon>Actinomycetota</taxon>
        <taxon>Actinomycetes</taxon>
        <taxon>Kineosporiales</taxon>
        <taxon>Kineosporiaceae</taxon>
        <taxon>Kineococcus</taxon>
    </lineage>
</organism>
<gene>
    <name evidence="2" type="ordered locus">Krad_4569</name>
</gene>
<geneLocation type="plasmid" evidence="2 3">
    <name>pKRAD01</name>
</geneLocation>
<keyword evidence="3" id="KW-1185">Reference proteome</keyword>
<keyword evidence="1" id="KW-0472">Membrane</keyword>
<accession>A6WGT9</accession>
<keyword evidence="1" id="KW-0812">Transmembrane</keyword>
<reference evidence="3" key="1">
    <citation type="journal article" date="2008" name="PLoS ONE">
        <title>Survival in nuclear waste, extreme resistance, and potential applications gleaned from the genome sequence of Kineococcus radiotolerans SRS30216.</title>
        <authorList>
            <person name="Bagwell C.E."/>
            <person name="Bhat S."/>
            <person name="Hawkins G.M."/>
            <person name="Smith B.W."/>
            <person name="Biswas T."/>
            <person name="Hoover T.R."/>
            <person name="Saunders E."/>
            <person name="Han C.S."/>
            <person name="Tsodikov O.V."/>
            <person name="Shimkets L.J."/>
        </authorList>
    </citation>
    <scope>NUCLEOTIDE SEQUENCE [LARGE SCALE GENOMIC DNA]</scope>
    <source>
        <strain evidence="3">ATCC BAA-149 / DSM 14245 / SRS30216</strain>
    </source>
</reference>
<dbReference type="HOGENOM" id="CLU_1041228_0_0_11"/>
<evidence type="ECO:0000256" key="1">
    <source>
        <dbReference type="SAM" id="Phobius"/>
    </source>
</evidence>
<sequence length="267" mass="28258">MHPRDHAPEHRWLAVGSPEHTMVESPAHGPLRIFRTGLLVVITFALASLAHTAAGGRLPPTALLLPLAIPVACLAYVLTGRSISGRVTALLQTGLQMLLHQLFAALGGHATASTTSHLEAVLAADHGGHLHGSNAVQLSPSSFTASTPWSGTSLLNVPFSGPSTDAGLSALAPHPGFGSAAAAVMLLLHITATVLTIIALAGLERALWHVWTWLRPLCMLLLGASDYPWRMRASCIETVLAAPVLQRMGRRRRRRGPPVSSWFLSAV</sequence>
<dbReference type="Proteomes" id="UP000001116">
    <property type="component" value="Plasmid pKRAD01"/>
</dbReference>
<protein>
    <submittedName>
        <fullName evidence="2">Uncharacterized protein</fullName>
    </submittedName>
</protein>
<feature type="transmembrane region" description="Helical" evidence="1">
    <location>
        <begin position="60"/>
        <end position="78"/>
    </location>
</feature>
<name>A6WGT9_KINRD</name>
<proteinExistence type="predicted"/>
<dbReference type="KEGG" id="kra:Krad_4569"/>
<keyword evidence="1" id="KW-1133">Transmembrane helix</keyword>
<feature type="transmembrane region" description="Helical" evidence="1">
    <location>
        <begin position="180"/>
        <end position="203"/>
    </location>
</feature>
<keyword evidence="2" id="KW-0614">Plasmid</keyword>
<evidence type="ECO:0000313" key="2">
    <source>
        <dbReference type="EMBL" id="ABS06028.1"/>
    </source>
</evidence>
<dbReference type="EMBL" id="CP000751">
    <property type="protein sequence ID" value="ABS06028.1"/>
    <property type="molecule type" value="Genomic_DNA"/>
</dbReference>
<evidence type="ECO:0000313" key="3">
    <source>
        <dbReference type="Proteomes" id="UP000001116"/>
    </source>
</evidence>
<dbReference type="AlphaFoldDB" id="A6WGT9"/>